<name>A0A9D4N217_DREPO</name>
<dbReference type="EMBL" id="JAIWYP010000001">
    <property type="protein sequence ID" value="KAH3886256.1"/>
    <property type="molecule type" value="Genomic_DNA"/>
</dbReference>
<organism evidence="1 2">
    <name type="scientific">Dreissena polymorpha</name>
    <name type="common">Zebra mussel</name>
    <name type="synonym">Mytilus polymorpha</name>
    <dbReference type="NCBI Taxonomy" id="45954"/>
    <lineage>
        <taxon>Eukaryota</taxon>
        <taxon>Metazoa</taxon>
        <taxon>Spiralia</taxon>
        <taxon>Lophotrochozoa</taxon>
        <taxon>Mollusca</taxon>
        <taxon>Bivalvia</taxon>
        <taxon>Autobranchia</taxon>
        <taxon>Heteroconchia</taxon>
        <taxon>Euheterodonta</taxon>
        <taxon>Imparidentia</taxon>
        <taxon>Neoheterodontei</taxon>
        <taxon>Myida</taxon>
        <taxon>Dreissenoidea</taxon>
        <taxon>Dreissenidae</taxon>
        <taxon>Dreissena</taxon>
    </lineage>
</organism>
<keyword evidence="2" id="KW-1185">Reference proteome</keyword>
<proteinExistence type="predicted"/>
<dbReference type="AlphaFoldDB" id="A0A9D4N217"/>
<sequence>MFRRYPRHLPKVPTALFFPIRSAAACLVSSSFDRNSTRTNLLFSAGDADHQLALVTHPNPNMPDVVVLHYVPVPGFCIVNCLVCSPLPTFVDFPRGPNYFLVCTVSQHLDLPDCGKFKLLRKREMGSCILLPELYRPIL</sequence>
<reference evidence="1" key="1">
    <citation type="journal article" date="2019" name="bioRxiv">
        <title>The Genome of the Zebra Mussel, Dreissena polymorpha: A Resource for Invasive Species Research.</title>
        <authorList>
            <person name="McCartney M.A."/>
            <person name="Auch B."/>
            <person name="Kono T."/>
            <person name="Mallez S."/>
            <person name="Zhang Y."/>
            <person name="Obille A."/>
            <person name="Becker A."/>
            <person name="Abrahante J.E."/>
            <person name="Garbe J."/>
            <person name="Badalamenti J.P."/>
            <person name="Herman A."/>
            <person name="Mangelson H."/>
            <person name="Liachko I."/>
            <person name="Sullivan S."/>
            <person name="Sone E.D."/>
            <person name="Koren S."/>
            <person name="Silverstein K.A.T."/>
            <person name="Beckman K.B."/>
            <person name="Gohl D.M."/>
        </authorList>
    </citation>
    <scope>NUCLEOTIDE SEQUENCE</scope>
    <source>
        <strain evidence="1">Duluth1</strain>
        <tissue evidence="1">Whole animal</tissue>
    </source>
</reference>
<evidence type="ECO:0000313" key="1">
    <source>
        <dbReference type="EMBL" id="KAH3886256.1"/>
    </source>
</evidence>
<protein>
    <submittedName>
        <fullName evidence="1">Uncharacterized protein</fullName>
    </submittedName>
</protein>
<evidence type="ECO:0000313" key="2">
    <source>
        <dbReference type="Proteomes" id="UP000828390"/>
    </source>
</evidence>
<dbReference type="Proteomes" id="UP000828390">
    <property type="component" value="Unassembled WGS sequence"/>
</dbReference>
<gene>
    <name evidence="1" type="ORF">DPMN_010258</name>
</gene>
<comment type="caution">
    <text evidence="1">The sequence shown here is derived from an EMBL/GenBank/DDBJ whole genome shotgun (WGS) entry which is preliminary data.</text>
</comment>
<accession>A0A9D4N217</accession>
<reference evidence="1" key="2">
    <citation type="submission" date="2020-11" db="EMBL/GenBank/DDBJ databases">
        <authorList>
            <person name="McCartney M.A."/>
            <person name="Auch B."/>
            <person name="Kono T."/>
            <person name="Mallez S."/>
            <person name="Becker A."/>
            <person name="Gohl D.M."/>
            <person name="Silverstein K.A.T."/>
            <person name="Koren S."/>
            <person name="Bechman K.B."/>
            <person name="Herman A."/>
            <person name="Abrahante J.E."/>
            <person name="Garbe J."/>
        </authorList>
    </citation>
    <scope>NUCLEOTIDE SEQUENCE</scope>
    <source>
        <strain evidence="1">Duluth1</strain>
        <tissue evidence="1">Whole animal</tissue>
    </source>
</reference>